<dbReference type="AlphaFoldDB" id="A0A653EG80"/>
<organism evidence="1">
    <name type="scientific">Mycobacterium riyadhense</name>
    <dbReference type="NCBI Taxonomy" id="486698"/>
    <lineage>
        <taxon>Bacteria</taxon>
        <taxon>Bacillati</taxon>
        <taxon>Actinomycetota</taxon>
        <taxon>Actinomycetes</taxon>
        <taxon>Mycobacteriales</taxon>
        <taxon>Mycobacteriaceae</taxon>
        <taxon>Mycobacterium</taxon>
    </lineage>
</organism>
<dbReference type="EMBL" id="LR589074">
    <property type="protein sequence ID" value="VTO96533.1"/>
    <property type="molecule type" value="Genomic_DNA"/>
</dbReference>
<protein>
    <submittedName>
        <fullName evidence="1">Uncharacterized protein</fullName>
    </submittedName>
</protein>
<sequence>MPSFCFAVLEDTLPCPPNPKPLVYTDFVCEYCCAATCFATRYELVGVVNMSAGFATNLVSGGRGYGVMRVSGPLANAVSWENSCGQAAGCHDIMVL</sequence>
<proteinExistence type="predicted"/>
<reference evidence="1" key="1">
    <citation type="submission" date="2019-05" db="EMBL/GenBank/DDBJ databases">
        <authorList>
            <person name="Naeem R."/>
            <person name="Antony C."/>
            <person name="Guan Q."/>
        </authorList>
    </citation>
    <scope>NUCLEOTIDE SEQUENCE</scope>
    <source>
        <strain evidence="1">2</strain>
    </source>
</reference>
<name>A0A653EG80_9MYCO</name>
<gene>
    <name evidence="1" type="ORF">BIN_B_01600</name>
</gene>
<evidence type="ECO:0000313" key="1">
    <source>
        <dbReference type="EMBL" id="VTO96533.1"/>
    </source>
</evidence>
<accession>A0A653EG80</accession>